<accession>X1PJA1</accession>
<organism evidence="1">
    <name type="scientific">marine sediment metagenome</name>
    <dbReference type="NCBI Taxonomy" id="412755"/>
    <lineage>
        <taxon>unclassified sequences</taxon>
        <taxon>metagenomes</taxon>
        <taxon>ecological metagenomes</taxon>
    </lineage>
</organism>
<dbReference type="EMBL" id="BARV01036636">
    <property type="protein sequence ID" value="GAI55918.1"/>
    <property type="molecule type" value="Genomic_DNA"/>
</dbReference>
<comment type="caution">
    <text evidence="1">The sequence shown here is derived from an EMBL/GenBank/DDBJ whole genome shotgun (WGS) entry which is preliminary data.</text>
</comment>
<gene>
    <name evidence="1" type="ORF">S06H3_56879</name>
</gene>
<name>X1PJA1_9ZZZZ</name>
<protein>
    <submittedName>
        <fullName evidence="1">Uncharacterized protein</fullName>
    </submittedName>
</protein>
<evidence type="ECO:0000313" key="1">
    <source>
        <dbReference type="EMBL" id="GAI55918.1"/>
    </source>
</evidence>
<dbReference type="AlphaFoldDB" id="X1PJA1"/>
<proteinExistence type="predicted"/>
<reference evidence="1" key="1">
    <citation type="journal article" date="2014" name="Front. Microbiol.">
        <title>High frequency of phylogenetically diverse reductive dehalogenase-homologous genes in deep subseafloor sedimentary metagenomes.</title>
        <authorList>
            <person name="Kawai M."/>
            <person name="Futagami T."/>
            <person name="Toyoda A."/>
            <person name="Takaki Y."/>
            <person name="Nishi S."/>
            <person name="Hori S."/>
            <person name="Arai W."/>
            <person name="Tsubouchi T."/>
            <person name="Morono Y."/>
            <person name="Uchiyama I."/>
            <person name="Ito T."/>
            <person name="Fujiyama A."/>
            <person name="Inagaki F."/>
            <person name="Takami H."/>
        </authorList>
    </citation>
    <scope>NUCLEOTIDE SEQUENCE</scope>
    <source>
        <strain evidence="1">Expedition CK06-06</strain>
    </source>
</reference>
<sequence length="61" mass="7238">MENIEKDNLLEALIEIQEWEEAVMRPSGRTFSKWVLLTAIYKVLMEINEKLDETNKNFPLL</sequence>